<evidence type="ECO:0000313" key="2">
    <source>
        <dbReference type="EMBL" id="KZP05505.1"/>
    </source>
</evidence>
<evidence type="ECO:0000313" key="3">
    <source>
        <dbReference type="Proteomes" id="UP000076532"/>
    </source>
</evidence>
<reference evidence="2 3" key="1">
    <citation type="journal article" date="2016" name="Mol. Biol. Evol.">
        <title>Comparative Genomics of Early-Diverging Mushroom-Forming Fungi Provides Insights into the Origins of Lignocellulose Decay Capabilities.</title>
        <authorList>
            <person name="Nagy L.G."/>
            <person name="Riley R."/>
            <person name="Tritt A."/>
            <person name="Adam C."/>
            <person name="Daum C."/>
            <person name="Floudas D."/>
            <person name="Sun H."/>
            <person name="Yadav J.S."/>
            <person name="Pangilinan J."/>
            <person name="Larsson K.H."/>
            <person name="Matsuura K."/>
            <person name="Barry K."/>
            <person name="Labutti K."/>
            <person name="Kuo R."/>
            <person name="Ohm R.A."/>
            <person name="Bhattacharya S.S."/>
            <person name="Shirouzu T."/>
            <person name="Yoshinaga Y."/>
            <person name="Martin F.M."/>
            <person name="Grigoriev I.V."/>
            <person name="Hibbett D.S."/>
        </authorList>
    </citation>
    <scope>NUCLEOTIDE SEQUENCE [LARGE SCALE GENOMIC DNA]</scope>
    <source>
        <strain evidence="2 3">CBS 109695</strain>
    </source>
</reference>
<keyword evidence="3" id="KW-1185">Reference proteome</keyword>
<proteinExistence type="predicted"/>
<dbReference type="Proteomes" id="UP000076532">
    <property type="component" value="Unassembled WGS sequence"/>
</dbReference>
<feature type="compositionally biased region" description="Basic residues" evidence="1">
    <location>
        <begin position="80"/>
        <end position="93"/>
    </location>
</feature>
<feature type="compositionally biased region" description="Low complexity" evidence="1">
    <location>
        <begin position="218"/>
        <end position="251"/>
    </location>
</feature>
<name>A0A167VYK1_9AGAM</name>
<evidence type="ECO:0000256" key="1">
    <source>
        <dbReference type="SAM" id="MobiDB-lite"/>
    </source>
</evidence>
<gene>
    <name evidence="2" type="ORF">FIBSPDRAFT_967209</name>
</gene>
<dbReference type="EMBL" id="KV417834">
    <property type="protein sequence ID" value="KZP05505.1"/>
    <property type="molecule type" value="Genomic_DNA"/>
</dbReference>
<organism evidence="2 3">
    <name type="scientific">Athelia psychrophila</name>
    <dbReference type="NCBI Taxonomy" id="1759441"/>
    <lineage>
        <taxon>Eukaryota</taxon>
        <taxon>Fungi</taxon>
        <taxon>Dikarya</taxon>
        <taxon>Basidiomycota</taxon>
        <taxon>Agaricomycotina</taxon>
        <taxon>Agaricomycetes</taxon>
        <taxon>Agaricomycetidae</taxon>
        <taxon>Atheliales</taxon>
        <taxon>Atheliaceae</taxon>
        <taxon>Athelia</taxon>
    </lineage>
</organism>
<dbReference type="AlphaFoldDB" id="A0A167VYK1"/>
<protein>
    <submittedName>
        <fullName evidence="2">Uncharacterized protein</fullName>
    </submittedName>
</protein>
<feature type="region of interest" description="Disordered" evidence="1">
    <location>
        <begin position="212"/>
        <end position="251"/>
    </location>
</feature>
<feature type="region of interest" description="Disordered" evidence="1">
    <location>
        <begin position="71"/>
        <end position="104"/>
    </location>
</feature>
<sequence>MRKCSGSFGPLGGGTWRVLSSRGRVCVSWWFSAARVERPVLEEVAVEAHEEELAGRALRAAPRAVAALRQRVEAEERAPRGRQARRQAARARARSAAPAPALAPAPHRAPLLQERLLLEDARPAQRVDARDVQEQLDGCVPALVPLLIPACVEPLPVHFQLQLALVARALLVLLVPLAAQEFQPVDVETVKQLTYKTSCIVRVRVSVSRETKSAKLSPPRGASPATTGAAGPASRAFSTARPAPTCPRAARSCRPVGRDVGGYSCGLEFAFFTLRFPSVRGRSASANIYRSSYPLSHSNMSPANEQHVADGSVSHNSEQHTCLPVPVPAWNSGARRRHASSCDGRYCKVAVRCRRSIGAV</sequence>
<feature type="compositionally biased region" description="Low complexity" evidence="1">
    <location>
        <begin position="94"/>
        <end position="104"/>
    </location>
</feature>
<accession>A0A167VYK1</accession>